<dbReference type="GO" id="GO:0016887">
    <property type="term" value="F:ATP hydrolysis activity"/>
    <property type="evidence" value="ECO:0007669"/>
    <property type="project" value="InterPro"/>
</dbReference>
<evidence type="ECO:0000256" key="7">
    <source>
        <dbReference type="ARBA" id="ARBA00023136"/>
    </source>
</evidence>
<evidence type="ECO:0000256" key="2">
    <source>
        <dbReference type="ARBA" id="ARBA00022475"/>
    </source>
</evidence>
<feature type="domain" description="ABC transporter" evidence="8">
    <location>
        <begin position="15"/>
        <end position="204"/>
    </location>
</feature>
<evidence type="ECO:0000256" key="1">
    <source>
        <dbReference type="ARBA" id="ARBA00022448"/>
    </source>
</evidence>
<evidence type="ECO:0000256" key="3">
    <source>
        <dbReference type="ARBA" id="ARBA00022741"/>
    </source>
</evidence>
<dbReference type="SMART" id="SM00382">
    <property type="entry name" value="AAA"/>
    <property type="match status" value="1"/>
</dbReference>
<dbReference type="Gene3D" id="3.40.50.300">
    <property type="entry name" value="P-loop containing nucleotide triphosphate hydrolases"/>
    <property type="match status" value="1"/>
</dbReference>
<keyword evidence="7" id="KW-0472">Membrane</keyword>
<gene>
    <name evidence="9" type="primary">ccmA</name>
    <name evidence="9" type="ORF">KAK06_01315</name>
</gene>
<keyword evidence="10" id="KW-1185">Reference proteome</keyword>
<accession>A0A941BJK7</accession>
<reference evidence="9" key="1">
    <citation type="submission" date="2021-04" db="EMBL/GenBank/DDBJ databases">
        <title>The genome sequence of Ideonella sp. 4Y11.</title>
        <authorList>
            <person name="Liu Y."/>
        </authorList>
    </citation>
    <scope>NUCLEOTIDE SEQUENCE</scope>
    <source>
        <strain evidence="9">4Y11</strain>
    </source>
</reference>
<evidence type="ECO:0000256" key="4">
    <source>
        <dbReference type="ARBA" id="ARBA00022748"/>
    </source>
</evidence>
<comment type="caution">
    <text evidence="9">The sequence shown here is derived from an EMBL/GenBank/DDBJ whole genome shotgun (WGS) entry which is preliminary data.</text>
</comment>
<dbReference type="GO" id="GO:0005524">
    <property type="term" value="F:ATP binding"/>
    <property type="evidence" value="ECO:0007669"/>
    <property type="project" value="UniProtKB-KW"/>
</dbReference>
<evidence type="ECO:0000256" key="5">
    <source>
        <dbReference type="ARBA" id="ARBA00022840"/>
    </source>
</evidence>
<name>A0A941BJK7_9BURK</name>
<keyword evidence="4" id="KW-0201">Cytochrome c-type biogenesis</keyword>
<dbReference type="InterPro" id="IPR003593">
    <property type="entry name" value="AAA+_ATPase"/>
</dbReference>
<dbReference type="AlphaFoldDB" id="A0A941BJK7"/>
<keyword evidence="2" id="KW-1003">Cell membrane</keyword>
<dbReference type="PANTHER" id="PTHR43499:SF1">
    <property type="entry name" value="ABC TRANSPORTER I FAMILY MEMBER 1"/>
    <property type="match status" value="1"/>
</dbReference>
<dbReference type="InterPro" id="IPR017871">
    <property type="entry name" value="ABC_transporter-like_CS"/>
</dbReference>
<dbReference type="PANTHER" id="PTHR43499">
    <property type="entry name" value="ABC TRANSPORTER I FAMILY MEMBER 1"/>
    <property type="match status" value="1"/>
</dbReference>
<evidence type="ECO:0000313" key="9">
    <source>
        <dbReference type="EMBL" id="MBQ0957584.1"/>
    </source>
</evidence>
<evidence type="ECO:0000259" key="8">
    <source>
        <dbReference type="PROSITE" id="PS50893"/>
    </source>
</evidence>
<dbReference type="PROSITE" id="PS00211">
    <property type="entry name" value="ABC_TRANSPORTER_1"/>
    <property type="match status" value="1"/>
</dbReference>
<dbReference type="NCBIfam" id="TIGR01189">
    <property type="entry name" value="ccmA"/>
    <property type="match status" value="1"/>
</dbReference>
<dbReference type="InterPro" id="IPR005895">
    <property type="entry name" value="ABC_transptr_haem_export_CcmA"/>
</dbReference>
<protein>
    <submittedName>
        <fullName evidence="9">Heme ABC exporter ATP-binding protein CcmA</fullName>
    </submittedName>
</protein>
<dbReference type="GO" id="GO:0017004">
    <property type="term" value="P:cytochrome complex assembly"/>
    <property type="evidence" value="ECO:0007669"/>
    <property type="project" value="UniProtKB-KW"/>
</dbReference>
<evidence type="ECO:0000313" key="10">
    <source>
        <dbReference type="Proteomes" id="UP000678374"/>
    </source>
</evidence>
<keyword evidence="5 9" id="KW-0067">ATP-binding</keyword>
<dbReference type="Pfam" id="PF00005">
    <property type="entry name" value="ABC_tran"/>
    <property type="match status" value="1"/>
</dbReference>
<dbReference type="InterPro" id="IPR027417">
    <property type="entry name" value="P-loop_NTPase"/>
</dbReference>
<dbReference type="Proteomes" id="UP000678374">
    <property type="component" value="Unassembled WGS sequence"/>
</dbReference>
<sequence length="208" mass="22303">MTWVTGLTSDDADLLTATDLGCRRGGRRVFSGLGLQLRAGQALWLQGANGSGKTSLLRLLAGLAPAAAGRIDRHAPVAYLGHTNALKDELTVGEALRFLCSLHGPVPDDTRLRAVLERVGLGRRMDFPVRKLSQGQRRKLALARLWLGEARVWLLDEPYDALDRQACALLDEVLQAHRAAGGALVLTSHQAVHLPGLDTLDLSAVAAP</sequence>
<dbReference type="GO" id="GO:0022857">
    <property type="term" value="F:transmembrane transporter activity"/>
    <property type="evidence" value="ECO:0007669"/>
    <property type="project" value="InterPro"/>
</dbReference>
<dbReference type="SUPFAM" id="SSF52540">
    <property type="entry name" value="P-loop containing nucleoside triphosphate hydrolases"/>
    <property type="match status" value="1"/>
</dbReference>
<proteinExistence type="predicted"/>
<organism evidence="9 10">
    <name type="scientific">Ideonella aquatica</name>
    <dbReference type="NCBI Taxonomy" id="2824119"/>
    <lineage>
        <taxon>Bacteria</taxon>
        <taxon>Pseudomonadati</taxon>
        <taxon>Pseudomonadota</taxon>
        <taxon>Betaproteobacteria</taxon>
        <taxon>Burkholderiales</taxon>
        <taxon>Sphaerotilaceae</taxon>
        <taxon>Ideonella</taxon>
    </lineage>
</organism>
<keyword evidence="6" id="KW-1278">Translocase</keyword>
<dbReference type="InterPro" id="IPR003439">
    <property type="entry name" value="ABC_transporter-like_ATP-bd"/>
</dbReference>
<keyword evidence="3" id="KW-0547">Nucleotide-binding</keyword>
<keyword evidence="1" id="KW-0813">Transport</keyword>
<dbReference type="EMBL" id="JAGQDE010000001">
    <property type="protein sequence ID" value="MBQ0957584.1"/>
    <property type="molecule type" value="Genomic_DNA"/>
</dbReference>
<dbReference type="PROSITE" id="PS50893">
    <property type="entry name" value="ABC_TRANSPORTER_2"/>
    <property type="match status" value="1"/>
</dbReference>
<evidence type="ECO:0000256" key="6">
    <source>
        <dbReference type="ARBA" id="ARBA00022967"/>
    </source>
</evidence>